<sequence>MSISHRLKIVINCKGIYR</sequence>
<name>A0A0E9PW36_ANGAN</name>
<organism evidence="1">
    <name type="scientific">Anguilla anguilla</name>
    <name type="common">European freshwater eel</name>
    <name type="synonym">Muraena anguilla</name>
    <dbReference type="NCBI Taxonomy" id="7936"/>
    <lineage>
        <taxon>Eukaryota</taxon>
        <taxon>Metazoa</taxon>
        <taxon>Chordata</taxon>
        <taxon>Craniata</taxon>
        <taxon>Vertebrata</taxon>
        <taxon>Euteleostomi</taxon>
        <taxon>Actinopterygii</taxon>
        <taxon>Neopterygii</taxon>
        <taxon>Teleostei</taxon>
        <taxon>Anguilliformes</taxon>
        <taxon>Anguillidae</taxon>
        <taxon>Anguilla</taxon>
    </lineage>
</organism>
<protein>
    <submittedName>
        <fullName evidence="1">Uncharacterized protein</fullName>
    </submittedName>
</protein>
<reference evidence="1" key="1">
    <citation type="submission" date="2014-11" db="EMBL/GenBank/DDBJ databases">
        <authorList>
            <person name="Amaro Gonzalez C."/>
        </authorList>
    </citation>
    <scope>NUCLEOTIDE SEQUENCE</scope>
</reference>
<proteinExistence type="predicted"/>
<reference evidence="1" key="2">
    <citation type="journal article" date="2015" name="Fish Shellfish Immunol.">
        <title>Early steps in the European eel (Anguilla anguilla)-Vibrio vulnificus interaction in the gills: Role of the RtxA13 toxin.</title>
        <authorList>
            <person name="Callol A."/>
            <person name="Pajuelo D."/>
            <person name="Ebbesson L."/>
            <person name="Teles M."/>
            <person name="MacKenzie S."/>
            <person name="Amaro C."/>
        </authorList>
    </citation>
    <scope>NUCLEOTIDE SEQUENCE</scope>
</reference>
<dbReference type="EMBL" id="GBXM01099766">
    <property type="protein sequence ID" value="JAH08811.1"/>
    <property type="molecule type" value="Transcribed_RNA"/>
</dbReference>
<dbReference type="AlphaFoldDB" id="A0A0E9PW36"/>
<evidence type="ECO:0000313" key="1">
    <source>
        <dbReference type="EMBL" id="JAH08811.1"/>
    </source>
</evidence>
<accession>A0A0E9PW36</accession>